<evidence type="ECO:0000313" key="1">
    <source>
        <dbReference type="EMBL" id="RUL81171.1"/>
    </source>
</evidence>
<keyword evidence="2" id="KW-1185">Reference proteome</keyword>
<dbReference type="EMBL" id="RYZH01000107">
    <property type="protein sequence ID" value="RUL81171.1"/>
    <property type="molecule type" value="Genomic_DNA"/>
</dbReference>
<comment type="caution">
    <text evidence="1">The sequence shown here is derived from an EMBL/GenBank/DDBJ whole genome shotgun (WGS) entry which is preliminary data.</text>
</comment>
<accession>A0A432MBT0</accession>
<reference evidence="1 2" key="1">
    <citation type="submission" date="2018-12" db="EMBL/GenBank/DDBJ databases">
        <authorList>
            <person name="Toschakov S.V."/>
        </authorList>
    </citation>
    <scope>NUCLEOTIDE SEQUENCE [LARGE SCALE GENOMIC DNA]</scope>
    <source>
        <strain evidence="1 2">GM2012</strain>
    </source>
</reference>
<organism evidence="1 2">
    <name type="scientific">Tautonia sociabilis</name>
    <dbReference type="NCBI Taxonomy" id="2080755"/>
    <lineage>
        <taxon>Bacteria</taxon>
        <taxon>Pseudomonadati</taxon>
        <taxon>Planctomycetota</taxon>
        <taxon>Planctomycetia</taxon>
        <taxon>Isosphaerales</taxon>
        <taxon>Isosphaeraceae</taxon>
        <taxon>Tautonia</taxon>
    </lineage>
</organism>
<gene>
    <name evidence="1" type="ORF">TsocGM_25490</name>
</gene>
<evidence type="ECO:0000313" key="2">
    <source>
        <dbReference type="Proteomes" id="UP000280296"/>
    </source>
</evidence>
<sequence>MGGAVARVVLAVVVVGAVAVRASAQGGEIPPPPPGLAVRTLDDLVRLDPAALEALYRQSPPAGIPAGRVVGRPVVMPGSALAVPASRVGRLVWQGKLFDPAAGIAENRFFGVRSVPGELYYAESWLDGGPALILDYQRTSRIYRPYRDELREVAPGLVLGLMYDRRRPPDQRPRFFALDVRTPSGH</sequence>
<proteinExistence type="predicted"/>
<name>A0A432MBT0_9BACT</name>
<dbReference type="Proteomes" id="UP000280296">
    <property type="component" value="Unassembled WGS sequence"/>
</dbReference>
<dbReference type="OrthoDB" id="119229at2"/>
<reference evidence="1 2" key="2">
    <citation type="submission" date="2019-01" db="EMBL/GenBank/DDBJ databases">
        <title>Tautonia sociabilis, a novel thermotolerant planctomycete of Isosphaeraceae family, isolated from a 4000 m deep subterranean habitat.</title>
        <authorList>
            <person name="Kovaleva O.L."/>
            <person name="Elcheninov A.G."/>
            <person name="Van Heerden E."/>
            <person name="Toshchakov S.V."/>
            <person name="Novikov A."/>
            <person name="Bonch-Osmolovskaya E.A."/>
            <person name="Kublanov I.V."/>
        </authorList>
    </citation>
    <scope>NUCLEOTIDE SEQUENCE [LARGE SCALE GENOMIC DNA]</scope>
    <source>
        <strain evidence="1 2">GM2012</strain>
    </source>
</reference>
<protein>
    <submittedName>
        <fullName evidence="1">Uncharacterized protein</fullName>
    </submittedName>
</protein>
<dbReference type="AlphaFoldDB" id="A0A432MBT0"/>
<dbReference type="RefSeq" id="WP_126728274.1">
    <property type="nucleotide sequence ID" value="NZ_RYZH01000107.1"/>
</dbReference>